<dbReference type="AlphaFoldDB" id="A0A8X6T5Y7"/>
<sequence>MGQTVEASNDSNAMFLMYDFEDPDTFIHYSGSSTYPDLTMITTNVVDQCIKTVIGDPGSGHRITKLIVELKAKLKRDIRKIKRNFKKAKWRNFTDLMENLVKEKPNNHIHYQETTAFSGALKRNTKQNILKGTNV</sequence>
<proteinExistence type="predicted"/>
<evidence type="ECO:0000313" key="2">
    <source>
        <dbReference type="Proteomes" id="UP000887013"/>
    </source>
</evidence>
<organism evidence="1 2">
    <name type="scientific">Nephila pilipes</name>
    <name type="common">Giant wood spider</name>
    <name type="synonym">Nephila maculata</name>
    <dbReference type="NCBI Taxonomy" id="299642"/>
    <lineage>
        <taxon>Eukaryota</taxon>
        <taxon>Metazoa</taxon>
        <taxon>Ecdysozoa</taxon>
        <taxon>Arthropoda</taxon>
        <taxon>Chelicerata</taxon>
        <taxon>Arachnida</taxon>
        <taxon>Araneae</taxon>
        <taxon>Araneomorphae</taxon>
        <taxon>Entelegynae</taxon>
        <taxon>Araneoidea</taxon>
        <taxon>Nephilidae</taxon>
        <taxon>Nephila</taxon>
    </lineage>
</organism>
<dbReference type="Proteomes" id="UP000887013">
    <property type="component" value="Unassembled WGS sequence"/>
</dbReference>
<dbReference type="OrthoDB" id="6434198at2759"/>
<comment type="caution">
    <text evidence="1">The sequence shown here is derived from an EMBL/GenBank/DDBJ whole genome shotgun (WGS) entry which is preliminary data.</text>
</comment>
<dbReference type="EMBL" id="BMAW01096664">
    <property type="protein sequence ID" value="GFS75816.1"/>
    <property type="molecule type" value="Genomic_DNA"/>
</dbReference>
<evidence type="ECO:0000313" key="1">
    <source>
        <dbReference type="EMBL" id="GFS75816.1"/>
    </source>
</evidence>
<accession>A0A8X6T5Y7</accession>
<gene>
    <name evidence="1" type="ORF">NPIL_344821</name>
</gene>
<keyword evidence="2" id="KW-1185">Reference proteome</keyword>
<protein>
    <submittedName>
        <fullName evidence="1">Uncharacterized protein</fullName>
    </submittedName>
</protein>
<reference evidence="1" key="1">
    <citation type="submission" date="2020-08" db="EMBL/GenBank/DDBJ databases">
        <title>Multicomponent nature underlies the extraordinary mechanical properties of spider dragline silk.</title>
        <authorList>
            <person name="Kono N."/>
            <person name="Nakamura H."/>
            <person name="Mori M."/>
            <person name="Yoshida Y."/>
            <person name="Ohtoshi R."/>
            <person name="Malay A.D."/>
            <person name="Moran D.A.P."/>
            <person name="Tomita M."/>
            <person name="Numata K."/>
            <person name="Arakawa K."/>
        </authorList>
    </citation>
    <scope>NUCLEOTIDE SEQUENCE</scope>
</reference>
<name>A0A8X6T5Y7_NEPPI</name>